<gene>
    <name evidence="2" type="ORF">HBO13_12680</name>
    <name evidence="3" type="ORF">HBO30_02585</name>
</gene>
<feature type="region of interest" description="Disordered" evidence="1">
    <location>
        <begin position="602"/>
        <end position="622"/>
    </location>
</feature>
<keyword evidence="2" id="KW-0418">Kinase</keyword>
<evidence type="ECO:0000313" key="4">
    <source>
        <dbReference type="Proteomes" id="UP000535954"/>
    </source>
</evidence>
<dbReference type="Proteomes" id="UP000586252">
    <property type="component" value="Unassembled WGS sequence"/>
</dbReference>
<reference evidence="4 5" key="1">
    <citation type="journal article" date="2020" name="Front. Microbiol.">
        <title>Genetic Organization of the aprX-lipA2 Operon Affects the Proteolytic Potential of Pseudomonas Species in Milk.</title>
        <authorList>
            <person name="Maier C."/>
            <person name="Huptas C."/>
            <person name="von Neubeck M."/>
            <person name="Scherer S."/>
            <person name="Wenning M."/>
            <person name="Lucking G."/>
        </authorList>
    </citation>
    <scope>NUCLEOTIDE SEQUENCE [LARGE SCALE GENOMIC DNA]</scope>
    <source>
        <strain evidence="3 5">WS 5404</strain>
        <strain evidence="2 4">WS 5405</strain>
    </source>
</reference>
<evidence type="ECO:0000313" key="3">
    <source>
        <dbReference type="EMBL" id="NNA77597.1"/>
    </source>
</evidence>
<evidence type="ECO:0000313" key="2">
    <source>
        <dbReference type="EMBL" id="NNA73492.1"/>
    </source>
</evidence>
<dbReference type="Proteomes" id="UP000535954">
    <property type="component" value="Unassembled WGS sequence"/>
</dbReference>
<accession>A0A7Y1M1T6</accession>
<dbReference type="AlphaFoldDB" id="A0A7Y1M1T6"/>
<sequence>MAMESPALLLTDLNKALRRLRGACTDLGNEEIDEKLLEVMRRLLLAEVLGNTWIVVMGGSQGAGKTTLMASIYDLRGDGPRWLQSNEGRGEKMPVLILEIEGLERAQGYVRRLVPDAASQSYRLDDFEVDVPEFQRAICDPNAEDLLPVLKVPRRYFKRNNQAWLLLPGYEKQERDNRAWQELMRQAMIAAGGCIIVTDETRMANQQQLEIVRDMLENELKGCKPYIVISKTEAHRNDPKRQADLRSSAQATFQVAPELAERNIILSGTDDAEYIGQWMPHLRRAIDDLNFTGESDRHFQMSHLSEIVGKDLTRVLNAIRSKARLYFTSDKASGIDGAEVLEEVLGRFDEAAAELRSQHHQLVSELAGEAFSKASDSMSARLIADHEGFGNWLSNAFDTTSQTRMKMQDLVQGSWREAAPAFFHNYSQGVSSLTASKLERVSVEKSGEGSPARLPQAKSQNLIQMGFVHASGQPVRFEKLTPEALSDISILLGNGRREEGRANQDVSKQVGTSAELIPAMSLEYTRLLFAVPEVVGVKQDFVPTDSMSGANAVSTSVENLRTGVELGKTAIRSLATVLAVDVVSDGDSDILGALFGKTADADAADAGDSSNSDSSGSETKLPMPLTLHPAAVAATAVVAAAYLTGVAVTRIRSIEKAASAQARVMLGTVHDHHVENLRTSFDETMAVARARVCTRLRARYRMDELLMRKDRLAKAIADVTSITSDLRYELDSSASGLQLFISDRGV</sequence>
<feature type="compositionally biased region" description="Low complexity" evidence="1">
    <location>
        <begin position="604"/>
        <end position="617"/>
    </location>
</feature>
<proteinExistence type="predicted"/>
<evidence type="ECO:0000256" key="1">
    <source>
        <dbReference type="SAM" id="MobiDB-lite"/>
    </source>
</evidence>
<comment type="caution">
    <text evidence="2">The sequence shown here is derived from an EMBL/GenBank/DDBJ whole genome shotgun (WGS) entry which is preliminary data.</text>
</comment>
<dbReference type="GO" id="GO:0016301">
    <property type="term" value="F:kinase activity"/>
    <property type="evidence" value="ECO:0007669"/>
    <property type="project" value="UniProtKB-KW"/>
</dbReference>
<evidence type="ECO:0000313" key="5">
    <source>
        <dbReference type="Proteomes" id="UP000586252"/>
    </source>
</evidence>
<name>A0A7Y1M1T6_9PSED</name>
<dbReference type="SUPFAM" id="SSF52540">
    <property type="entry name" value="P-loop containing nucleoside triphosphate hydrolases"/>
    <property type="match status" value="1"/>
</dbReference>
<dbReference type="EMBL" id="JAAQYH010000006">
    <property type="protein sequence ID" value="NNA73492.1"/>
    <property type="molecule type" value="Genomic_DNA"/>
</dbReference>
<organism evidence="2 4">
    <name type="scientific">Pseudomonas lactis</name>
    <dbReference type="NCBI Taxonomy" id="1615674"/>
    <lineage>
        <taxon>Bacteria</taxon>
        <taxon>Pseudomonadati</taxon>
        <taxon>Pseudomonadota</taxon>
        <taxon>Gammaproteobacteria</taxon>
        <taxon>Pseudomonadales</taxon>
        <taxon>Pseudomonadaceae</taxon>
        <taxon>Pseudomonas</taxon>
    </lineage>
</organism>
<dbReference type="EMBL" id="JAAQYI010000001">
    <property type="protein sequence ID" value="NNA77597.1"/>
    <property type="molecule type" value="Genomic_DNA"/>
</dbReference>
<dbReference type="RefSeq" id="WP_057709993.1">
    <property type="nucleotide sequence ID" value="NZ_JAAQYH010000006.1"/>
</dbReference>
<dbReference type="InterPro" id="IPR027417">
    <property type="entry name" value="P-loop_NTPase"/>
</dbReference>
<protein>
    <submittedName>
        <fullName evidence="2">Sugar kinase</fullName>
    </submittedName>
</protein>
<dbReference type="GeneID" id="45731989"/>
<keyword evidence="2" id="KW-0808">Transferase</keyword>